<comment type="caution">
    <text evidence="16">The sequence shown here is derived from an EMBL/GenBank/DDBJ whole genome shotgun (WGS) entry which is preliminary data.</text>
</comment>
<dbReference type="GO" id="GO:0005654">
    <property type="term" value="C:nucleoplasm"/>
    <property type="evidence" value="ECO:0007669"/>
    <property type="project" value="UniProtKB-SubCell"/>
</dbReference>
<evidence type="ECO:0000256" key="11">
    <source>
        <dbReference type="ARBA" id="ARBA00023306"/>
    </source>
</evidence>
<dbReference type="SMART" id="SM00980">
    <property type="entry name" value="THAP"/>
    <property type="match status" value="1"/>
</dbReference>
<dbReference type="GO" id="GO:0043565">
    <property type="term" value="F:sequence-specific DNA binding"/>
    <property type="evidence" value="ECO:0007669"/>
    <property type="project" value="InterPro"/>
</dbReference>
<keyword evidence="11" id="KW-0131">Cell cycle</keyword>
<dbReference type="InterPro" id="IPR026516">
    <property type="entry name" value="THAP1/10"/>
</dbReference>
<proteinExistence type="inferred from homology"/>
<evidence type="ECO:0000256" key="5">
    <source>
        <dbReference type="ARBA" id="ARBA00022833"/>
    </source>
</evidence>
<evidence type="ECO:0000256" key="14">
    <source>
        <dbReference type="SAM" id="MobiDB-lite"/>
    </source>
</evidence>
<dbReference type="GO" id="GO:0008270">
    <property type="term" value="F:zinc ion binding"/>
    <property type="evidence" value="ECO:0007669"/>
    <property type="project" value="UniProtKB-KW"/>
</dbReference>
<dbReference type="InterPro" id="IPR038441">
    <property type="entry name" value="THAP_Znf_sf"/>
</dbReference>
<keyword evidence="17" id="KW-1185">Reference proteome</keyword>
<keyword evidence="7 13" id="KW-0175">Coiled coil</keyword>
<feature type="domain" description="THAP-type" evidence="15">
    <location>
        <begin position="1"/>
        <end position="87"/>
    </location>
</feature>
<evidence type="ECO:0000256" key="10">
    <source>
        <dbReference type="ARBA" id="ARBA00023242"/>
    </source>
</evidence>
<dbReference type="Gene3D" id="6.20.210.20">
    <property type="entry name" value="THAP domain"/>
    <property type="match status" value="1"/>
</dbReference>
<evidence type="ECO:0000256" key="2">
    <source>
        <dbReference type="ARBA" id="ARBA00006177"/>
    </source>
</evidence>
<dbReference type="Pfam" id="PF05485">
    <property type="entry name" value="THAP"/>
    <property type="match status" value="1"/>
</dbReference>
<dbReference type="PANTHER" id="PTHR46600:SF1">
    <property type="entry name" value="THAP DOMAIN-CONTAINING PROTEIN 1"/>
    <property type="match status" value="1"/>
</dbReference>
<evidence type="ECO:0000313" key="16">
    <source>
        <dbReference type="EMBL" id="CAK1584905.1"/>
    </source>
</evidence>
<dbReference type="InterPro" id="IPR006612">
    <property type="entry name" value="THAP_Znf"/>
</dbReference>
<evidence type="ECO:0000256" key="4">
    <source>
        <dbReference type="ARBA" id="ARBA00022771"/>
    </source>
</evidence>
<feature type="region of interest" description="Disordered" evidence="14">
    <location>
        <begin position="121"/>
        <end position="141"/>
    </location>
</feature>
<dbReference type="Proteomes" id="UP001314205">
    <property type="component" value="Unassembled WGS sequence"/>
</dbReference>
<comment type="subcellular location">
    <subcellularLocation>
        <location evidence="1">Nucleus</location>
        <location evidence="1">Nucleoplasm</location>
    </subcellularLocation>
</comment>
<evidence type="ECO:0000256" key="3">
    <source>
        <dbReference type="ARBA" id="ARBA00022723"/>
    </source>
</evidence>
<evidence type="ECO:0000256" key="7">
    <source>
        <dbReference type="ARBA" id="ARBA00023054"/>
    </source>
</evidence>
<evidence type="ECO:0000256" key="13">
    <source>
        <dbReference type="SAM" id="Coils"/>
    </source>
</evidence>
<dbReference type="PANTHER" id="PTHR46600">
    <property type="entry name" value="THAP DOMAIN-CONTAINING"/>
    <property type="match status" value="1"/>
</dbReference>
<dbReference type="AlphaFoldDB" id="A0AAV1KR03"/>
<comment type="similarity">
    <text evidence="2">Belongs to the THAP1 family.</text>
</comment>
<keyword evidence="10" id="KW-0539">Nucleus</keyword>
<protein>
    <recommendedName>
        <fullName evidence="15">THAP-type domain-containing protein</fullName>
    </recommendedName>
</protein>
<keyword evidence="8 12" id="KW-0238">DNA-binding</keyword>
<evidence type="ECO:0000313" key="17">
    <source>
        <dbReference type="Proteomes" id="UP001314205"/>
    </source>
</evidence>
<evidence type="ECO:0000256" key="6">
    <source>
        <dbReference type="ARBA" id="ARBA00023015"/>
    </source>
</evidence>
<accession>A0AAV1KR03</accession>
<feature type="coiled-coil region" evidence="13">
    <location>
        <begin position="167"/>
        <end position="201"/>
    </location>
</feature>
<evidence type="ECO:0000259" key="15">
    <source>
        <dbReference type="PROSITE" id="PS50950"/>
    </source>
</evidence>
<dbReference type="SMART" id="SM00692">
    <property type="entry name" value="DM3"/>
    <property type="match status" value="1"/>
</dbReference>
<evidence type="ECO:0000256" key="12">
    <source>
        <dbReference type="PROSITE-ProRule" id="PRU00309"/>
    </source>
</evidence>
<name>A0AAV1KR03_9NEOP</name>
<keyword evidence="9" id="KW-0804">Transcription</keyword>
<evidence type="ECO:0000256" key="1">
    <source>
        <dbReference type="ARBA" id="ARBA00004642"/>
    </source>
</evidence>
<organism evidence="16 17">
    <name type="scientific">Parnassius mnemosyne</name>
    <name type="common">clouded apollo</name>
    <dbReference type="NCBI Taxonomy" id="213953"/>
    <lineage>
        <taxon>Eukaryota</taxon>
        <taxon>Metazoa</taxon>
        <taxon>Ecdysozoa</taxon>
        <taxon>Arthropoda</taxon>
        <taxon>Hexapoda</taxon>
        <taxon>Insecta</taxon>
        <taxon>Pterygota</taxon>
        <taxon>Neoptera</taxon>
        <taxon>Endopterygota</taxon>
        <taxon>Lepidoptera</taxon>
        <taxon>Glossata</taxon>
        <taxon>Ditrysia</taxon>
        <taxon>Papilionoidea</taxon>
        <taxon>Papilionidae</taxon>
        <taxon>Parnassiinae</taxon>
        <taxon>Parnassini</taxon>
        <taxon>Parnassius</taxon>
        <taxon>Driopa</taxon>
    </lineage>
</organism>
<evidence type="ECO:0000256" key="8">
    <source>
        <dbReference type="ARBA" id="ARBA00023125"/>
    </source>
</evidence>
<keyword evidence="6" id="KW-0805">Transcription regulation</keyword>
<dbReference type="PROSITE" id="PS50950">
    <property type="entry name" value="ZF_THAP"/>
    <property type="match status" value="1"/>
</dbReference>
<dbReference type="SUPFAM" id="SSF57716">
    <property type="entry name" value="Glucocorticoid receptor-like (DNA-binding domain)"/>
    <property type="match status" value="1"/>
</dbReference>
<dbReference type="EMBL" id="CAVLGL010000068">
    <property type="protein sequence ID" value="CAK1584905.1"/>
    <property type="molecule type" value="Genomic_DNA"/>
</dbReference>
<keyword evidence="3" id="KW-0479">Metal-binding</keyword>
<sequence length="222" mass="25599">MPQCSFKNCKNHTSRTLKKDGISYFRFPRNPVRCAEWISVIARQRSEEFFMPTQRSVVCSKHFLDSDEYVTTKGMKRLHKTAVPRIEANDHDVEHKSSFDKKAIEQCCLQPQDTTSIKVEPSERLQDTTSIKVEPSESPSNSLENVNIDDLDYVFESPIVSALKKKIQRDAEIKKRMAQKINNLQKQNRRLKKRVEALKAILKNSPRRKIIIQIPGPDASST</sequence>
<gene>
    <name evidence="16" type="ORF">PARMNEM_LOCUS6067</name>
</gene>
<reference evidence="16 17" key="1">
    <citation type="submission" date="2023-11" db="EMBL/GenBank/DDBJ databases">
        <authorList>
            <person name="Hedman E."/>
            <person name="Englund M."/>
            <person name="Stromberg M."/>
            <person name="Nyberg Akerstrom W."/>
            <person name="Nylinder S."/>
            <person name="Jareborg N."/>
            <person name="Kallberg Y."/>
            <person name="Kronander E."/>
        </authorList>
    </citation>
    <scope>NUCLEOTIDE SEQUENCE [LARGE SCALE GENOMIC DNA]</scope>
</reference>
<keyword evidence="4 12" id="KW-0863">Zinc-finger</keyword>
<keyword evidence="5" id="KW-0862">Zinc</keyword>
<evidence type="ECO:0000256" key="9">
    <source>
        <dbReference type="ARBA" id="ARBA00023163"/>
    </source>
</evidence>